<dbReference type="EMBL" id="RFFG01000042">
    <property type="protein sequence ID" value="RMI41468.1"/>
    <property type="molecule type" value="Genomic_DNA"/>
</dbReference>
<comment type="pathway">
    <text evidence="7">Carotenoid biosynthesis; staphyloxanthin biosynthesis; staphyloxanthin from farnesyl diphosphate: step 4/5.</text>
</comment>
<dbReference type="Proteomes" id="UP000282674">
    <property type="component" value="Unassembled WGS sequence"/>
</dbReference>
<evidence type="ECO:0000256" key="7">
    <source>
        <dbReference type="ARBA" id="ARBA00037904"/>
    </source>
</evidence>
<dbReference type="InterPro" id="IPR029044">
    <property type="entry name" value="Nucleotide-diphossugar_trans"/>
</dbReference>
<keyword evidence="5" id="KW-0472">Membrane</keyword>
<evidence type="ECO:0000313" key="11">
    <source>
        <dbReference type="EMBL" id="RMI41468.1"/>
    </source>
</evidence>
<dbReference type="InterPro" id="IPR001173">
    <property type="entry name" value="Glyco_trans_2-like"/>
</dbReference>
<comment type="subcellular location">
    <subcellularLocation>
        <location evidence="1">Cell membrane</location>
    </subcellularLocation>
</comment>
<dbReference type="Pfam" id="PF00535">
    <property type="entry name" value="Glycos_transf_2"/>
    <property type="match status" value="1"/>
</dbReference>
<dbReference type="GO" id="GO:0005886">
    <property type="term" value="C:plasma membrane"/>
    <property type="evidence" value="ECO:0007669"/>
    <property type="project" value="UniProtKB-SubCell"/>
</dbReference>
<feature type="domain" description="Glycosyltransferase 2-like" evidence="10">
    <location>
        <begin position="10"/>
        <end position="119"/>
    </location>
</feature>
<comment type="caution">
    <text evidence="11">The sequence shown here is derived from an EMBL/GenBank/DDBJ whole genome shotgun (WGS) entry which is preliminary data.</text>
</comment>
<comment type="similarity">
    <text evidence="8">Belongs to the glycosyltransferase 2 family. CrtQ subfamily.</text>
</comment>
<dbReference type="AlphaFoldDB" id="A0A3M2M2X2"/>
<evidence type="ECO:0000259" key="10">
    <source>
        <dbReference type="Pfam" id="PF00535"/>
    </source>
</evidence>
<name>A0A3M2M2X2_9ACTN</name>
<dbReference type="GO" id="GO:0016757">
    <property type="term" value="F:glycosyltransferase activity"/>
    <property type="evidence" value="ECO:0007669"/>
    <property type="project" value="UniProtKB-KW"/>
</dbReference>
<sequence>MDLTEGPVVSVVIPAHNEEAGLAGLLARLLDGAVPGEFDVVVVANACTDRTAGVARDAGVRVVETETPGKANALRLGDESARVFPRVYADADVLLSADGVRALVEAVQKPGVLACAPRPVLDLSGAGPVARRVHRVHEALVAPSRGLAGTGVYVLTEDGHARVFPLPDGLLADDGWVHASFGQDERAVVAEAASVVRPARTVRAHLRRRVRVRLGNRQLAELGRPVTANPLRLPDLLGLVRVRRVGAVEAACYLAVLALDKALARVRRDRPVSWGTDASSRHS</sequence>
<comment type="function">
    <text evidence="6">Catalyzes the glycosylation of 4,4'-diaponeurosporenoate, i.e. the esterification of glucose at the C1'' position with the carboxyl group of 4,4'-diaponeurosporenic acid, to form glycosyl-4,4'-diaponeurosporenoate. This is a step in the biosynthesis of staphyloxanthin, an orange pigment present in most staphylococci strains.</text>
</comment>
<evidence type="ECO:0000256" key="8">
    <source>
        <dbReference type="ARBA" id="ARBA00038120"/>
    </source>
</evidence>
<keyword evidence="2" id="KW-1003">Cell membrane</keyword>
<accession>A0A3M2M2X2</accession>
<protein>
    <recommendedName>
        <fullName evidence="9">4,4'-diaponeurosporenoate glycosyltransferase</fullName>
    </recommendedName>
</protein>
<keyword evidence="4 11" id="KW-0808">Transferase</keyword>
<gene>
    <name evidence="11" type="ORF">EBO15_22810</name>
</gene>
<evidence type="ECO:0000256" key="4">
    <source>
        <dbReference type="ARBA" id="ARBA00022679"/>
    </source>
</evidence>
<dbReference type="SUPFAM" id="SSF53448">
    <property type="entry name" value="Nucleotide-diphospho-sugar transferases"/>
    <property type="match status" value="1"/>
</dbReference>
<reference evidence="11 12" key="1">
    <citation type="submission" date="2018-10" db="EMBL/GenBank/DDBJ databases">
        <title>Isolation from soil.</title>
        <authorList>
            <person name="Hu J."/>
        </authorList>
    </citation>
    <scope>NUCLEOTIDE SEQUENCE [LARGE SCALE GENOMIC DNA]</scope>
    <source>
        <strain evidence="11 12">NEAU-Ht49</strain>
    </source>
</reference>
<evidence type="ECO:0000256" key="2">
    <source>
        <dbReference type="ARBA" id="ARBA00022475"/>
    </source>
</evidence>
<dbReference type="Gene3D" id="3.90.550.10">
    <property type="entry name" value="Spore Coat Polysaccharide Biosynthesis Protein SpsA, Chain A"/>
    <property type="match status" value="1"/>
</dbReference>
<evidence type="ECO:0000256" key="6">
    <source>
        <dbReference type="ARBA" id="ARBA00037281"/>
    </source>
</evidence>
<evidence type="ECO:0000313" key="12">
    <source>
        <dbReference type="Proteomes" id="UP000282674"/>
    </source>
</evidence>
<keyword evidence="3" id="KW-0328">Glycosyltransferase</keyword>
<organism evidence="11 12">
    <name type="scientific">Actinomadura harenae</name>
    <dbReference type="NCBI Taxonomy" id="2483351"/>
    <lineage>
        <taxon>Bacteria</taxon>
        <taxon>Bacillati</taxon>
        <taxon>Actinomycetota</taxon>
        <taxon>Actinomycetes</taxon>
        <taxon>Streptosporangiales</taxon>
        <taxon>Thermomonosporaceae</taxon>
        <taxon>Actinomadura</taxon>
    </lineage>
</organism>
<dbReference type="PANTHER" id="PTHR43646">
    <property type="entry name" value="GLYCOSYLTRANSFERASE"/>
    <property type="match status" value="1"/>
</dbReference>
<evidence type="ECO:0000256" key="1">
    <source>
        <dbReference type="ARBA" id="ARBA00004236"/>
    </source>
</evidence>
<keyword evidence="12" id="KW-1185">Reference proteome</keyword>
<dbReference type="PANTHER" id="PTHR43646:SF2">
    <property type="entry name" value="GLYCOSYLTRANSFERASE 2-LIKE DOMAIN-CONTAINING PROTEIN"/>
    <property type="match status" value="1"/>
</dbReference>
<evidence type="ECO:0000256" key="3">
    <source>
        <dbReference type="ARBA" id="ARBA00022676"/>
    </source>
</evidence>
<proteinExistence type="inferred from homology"/>
<dbReference type="RefSeq" id="WP_122196468.1">
    <property type="nucleotide sequence ID" value="NZ_JBHSKC010000042.1"/>
</dbReference>
<evidence type="ECO:0000256" key="5">
    <source>
        <dbReference type="ARBA" id="ARBA00023136"/>
    </source>
</evidence>
<dbReference type="OrthoDB" id="9802632at2"/>
<evidence type="ECO:0000256" key="9">
    <source>
        <dbReference type="ARBA" id="ARBA00040345"/>
    </source>
</evidence>